<accession>X1Q175</accession>
<proteinExistence type="predicted"/>
<comment type="caution">
    <text evidence="2">The sequence shown here is derived from an EMBL/GenBank/DDBJ whole genome shotgun (WGS) entry which is preliminary data.</text>
</comment>
<dbReference type="EMBL" id="BARW01000297">
    <property type="protein sequence ID" value="GAI62312.1"/>
    <property type="molecule type" value="Genomic_DNA"/>
</dbReference>
<sequence>KHIGQKHPDKPQRFIVRHHPTSPVDTENVDKVAG</sequence>
<feature type="region of interest" description="Disordered" evidence="1">
    <location>
        <begin position="1"/>
        <end position="34"/>
    </location>
</feature>
<feature type="non-terminal residue" evidence="2">
    <location>
        <position position="1"/>
    </location>
</feature>
<name>X1Q175_9ZZZZ</name>
<evidence type="ECO:0000256" key="1">
    <source>
        <dbReference type="SAM" id="MobiDB-lite"/>
    </source>
</evidence>
<evidence type="ECO:0000313" key="2">
    <source>
        <dbReference type="EMBL" id="GAI62312.1"/>
    </source>
</evidence>
<dbReference type="AlphaFoldDB" id="X1Q175"/>
<organism evidence="2">
    <name type="scientific">marine sediment metagenome</name>
    <dbReference type="NCBI Taxonomy" id="412755"/>
    <lineage>
        <taxon>unclassified sequences</taxon>
        <taxon>metagenomes</taxon>
        <taxon>ecological metagenomes</taxon>
    </lineage>
</organism>
<reference evidence="2" key="1">
    <citation type="journal article" date="2014" name="Front. Microbiol.">
        <title>High frequency of phylogenetically diverse reductive dehalogenase-homologous genes in deep subseafloor sedimentary metagenomes.</title>
        <authorList>
            <person name="Kawai M."/>
            <person name="Futagami T."/>
            <person name="Toyoda A."/>
            <person name="Takaki Y."/>
            <person name="Nishi S."/>
            <person name="Hori S."/>
            <person name="Arai W."/>
            <person name="Tsubouchi T."/>
            <person name="Morono Y."/>
            <person name="Uchiyama I."/>
            <person name="Ito T."/>
            <person name="Fujiyama A."/>
            <person name="Inagaki F."/>
            <person name="Takami H."/>
        </authorList>
    </citation>
    <scope>NUCLEOTIDE SEQUENCE</scope>
    <source>
        <strain evidence="2">Expedition CK06-06</strain>
    </source>
</reference>
<gene>
    <name evidence="2" type="ORF">S12H4_01473</name>
</gene>
<feature type="compositionally biased region" description="Basic and acidic residues" evidence="1">
    <location>
        <begin position="1"/>
        <end position="12"/>
    </location>
</feature>
<protein>
    <submittedName>
        <fullName evidence="2">Uncharacterized protein</fullName>
    </submittedName>
</protein>